<keyword evidence="10" id="KW-0443">Lipid metabolism</keyword>
<dbReference type="Pfam" id="PF13193">
    <property type="entry name" value="AMP-binding_C"/>
    <property type="match status" value="1"/>
</dbReference>
<name>A0A3M9XJQ0_9HYPH</name>
<dbReference type="PROSITE" id="PS00455">
    <property type="entry name" value="AMP_BINDING"/>
    <property type="match status" value="1"/>
</dbReference>
<organism evidence="17 18">
    <name type="scientific">Methylocystis hirsuta</name>
    <dbReference type="NCBI Taxonomy" id="369798"/>
    <lineage>
        <taxon>Bacteria</taxon>
        <taxon>Pseudomonadati</taxon>
        <taxon>Pseudomonadota</taxon>
        <taxon>Alphaproteobacteria</taxon>
        <taxon>Hyphomicrobiales</taxon>
        <taxon>Methylocystaceae</taxon>
        <taxon>Methylocystis</taxon>
    </lineage>
</organism>
<keyword evidence="11" id="KW-0472">Membrane</keyword>
<evidence type="ECO:0000256" key="12">
    <source>
        <dbReference type="ARBA" id="ARBA00026121"/>
    </source>
</evidence>
<comment type="subcellular location">
    <subcellularLocation>
        <location evidence="2">Membrane</location>
        <topology evidence="2">Peripheral membrane protein</topology>
    </subcellularLocation>
</comment>
<protein>
    <recommendedName>
        <fullName evidence="13">Long-chain-fatty-acid--CoA ligase</fullName>
        <ecNumber evidence="12">6.2.1.3</ecNumber>
    </recommendedName>
    <alternativeName>
        <fullName evidence="14">Long-chain acyl-CoA synthetase</fullName>
    </alternativeName>
</protein>
<dbReference type="InterPro" id="IPR050237">
    <property type="entry name" value="ATP-dep_AMP-bd_enzyme"/>
</dbReference>
<reference evidence="17 18" key="1">
    <citation type="submission" date="2018-08" db="EMBL/GenBank/DDBJ databases">
        <title>Genome sequence of Methylocystis hirsuta CSC1, a methanotroph able to accumulate PHAs.</title>
        <authorList>
            <person name="Bordel S."/>
            <person name="Rodriguez E."/>
            <person name="Gancedo J."/>
            <person name="Munoz R."/>
        </authorList>
    </citation>
    <scope>NUCLEOTIDE SEQUENCE [LARGE SCALE GENOMIC DNA]</scope>
    <source>
        <strain evidence="17 18">CSC1</strain>
    </source>
</reference>
<dbReference type="Pfam" id="PF00501">
    <property type="entry name" value="AMP-binding"/>
    <property type="match status" value="1"/>
</dbReference>
<dbReference type="PANTHER" id="PTHR43767">
    <property type="entry name" value="LONG-CHAIN-FATTY-ACID--COA LIGASE"/>
    <property type="match status" value="1"/>
</dbReference>
<evidence type="ECO:0000256" key="2">
    <source>
        <dbReference type="ARBA" id="ARBA00004170"/>
    </source>
</evidence>
<dbReference type="InterPro" id="IPR042099">
    <property type="entry name" value="ANL_N_sf"/>
</dbReference>
<evidence type="ECO:0000256" key="6">
    <source>
        <dbReference type="ARBA" id="ARBA00022741"/>
    </source>
</evidence>
<dbReference type="OrthoDB" id="9803968at2"/>
<dbReference type="AlphaFoldDB" id="A0A3M9XJQ0"/>
<accession>A0A3M9XJQ0</accession>
<dbReference type="CDD" id="cd05936">
    <property type="entry name" value="FC-FACS_FadD_like"/>
    <property type="match status" value="1"/>
</dbReference>
<keyword evidence="18" id="KW-1185">Reference proteome</keyword>
<dbReference type="GO" id="GO:0016020">
    <property type="term" value="C:membrane"/>
    <property type="evidence" value="ECO:0007669"/>
    <property type="project" value="UniProtKB-SubCell"/>
</dbReference>
<evidence type="ECO:0000256" key="1">
    <source>
        <dbReference type="ARBA" id="ARBA00001946"/>
    </source>
</evidence>
<dbReference type="Proteomes" id="UP000268623">
    <property type="component" value="Unassembled WGS sequence"/>
</dbReference>
<dbReference type="PANTHER" id="PTHR43767:SF8">
    <property type="entry name" value="LONG-CHAIN-FATTY-ACID--COA LIGASE"/>
    <property type="match status" value="1"/>
</dbReference>
<dbReference type="Gene3D" id="3.30.300.30">
    <property type="match status" value="1"/>
</dbReference>
<dbReference type="RefSeq" id="WP_123178038.1">
    <property type="nucleotide sequence ID" value="NZ_QWDD01000004.1"/>
</dbReference>
<evidence type="ECO:0000256" key="4">
    <source>
        <dbReference type="ARBA" id="ARBA00006432"/>
    </source>
</evidence>
<evidence type="ECO:0000313" key="17">
    <source>
        <dbReference type="EMBL" id="RNJ47946.1"/>
    </source>
</evidence>
<keyword evidence="8" id="KW-0067">ATP-binding</keyword>
<dbReference type="SUPFAM" id="SSF56801">
    <property type="entry name" value="Acetyl-CoA synthetase-like"/>
    <property type="match status" value="1"/>
</dbReference>
<dbReference type="InterPro" id="IPR020845">
    <property type="entry name" value="AMP-binding_CS"/>
</dbReference>
<dbReference type="InterPro" id="IPR000873">
    <property type="entry name" value="AMP-dep_synth/lig_dom"/>
</dbReference>
<evidence type="ECO:0000259" key="15">
    <source>
        <dbReference type="Pfam" id="PF00501"/>
    </source>
</evidence>
<evidence type="ECO:0000256" key="7">
    <source>
        <dbReference type="ARBA" id="ARBA00022832"/>
    </source>
</evidence>
<comment type="similarity">
    <text evidence="4">Belongs to the ATP-dependent AMP-binding enzyme family.</text>
</comment>
<evidence type="ECO:0000259" key="16">
    <source>
        <dbReference type="Pfam" id="PF13193"/>
    </source>
</evidence>
<dbReference type="FunFam" id="3.30.300.30:FF:000006">
    <property type="entry name" value="Long-chain-fatty-acid--CoA ligase FadD"/>
    <property type="match status" value="1"/>
</dbReference>
<keyword evidence="6" id="KW-0547">Nucleotide-binding</keyword>
<gene>
    <name evidence="17" type="ORF">D1O30_21120</name>
</gene>
<keyword evidence="9" id="KW-0460">Magnesium</keyword>
<dbReference type="EMBL" id="QWDD01000004">
    <property type="protein sequence ID" value="RNJ47946.1"/>
    <property type="molecule type" value="Genomic_DNA"/>
</dbReference>
<keyword evidence="5 17" id="KW-0436">Ligase</keyword>
<dbReference type="FunFam" id="3.40.50.12780:FF:000003">
    <property type="entry name" value="Long-chain-fatty-acid--CoA ligase FadD"/>
    <property type="match status" value="1"/>
</dbReference>
<sequence>MERIWLKSYSAGVPTEVDVRAYRSIIDLFERSVAKFSDKPAFIQMDATLTYAEVDRLSRDFAVYLSEELKLQKGARVALMMLNIFQYPIALLGALRAGYVVVNCNPLYTARELERQLADSGAETIVIIENFASVLQEALPRTAIKHVITTRIGDMLGWGQGALVNFVVKYVRRLVPAWNIPGAAKFGAALRRGANLAWTAPSIEPDDIAFLQYTGGTTGVPKGAMLMHRNIVANLQQHHAHLNAVLREGRDVVITAIPLFHIYALTVSCLLAIKVGAANVLIANPRDIPGLVKELQKHRFTCLPGVNTLFKALLDNAEFARLDFSSLSIAASGGSALQKAVAMKWKAVTGKTLIEAYGLTETSPVVTCNPTDLIEFNGSCGVPIPSTEVAIKDDQGADLPIGEAGELCVRGPQVMKGYWKKPEEMAKIMTSDGFLRTGDIATMDENGFVRIVDRKKDMINVSGFKVYPNEVEDVVSMHSGVRDVGAVGVPDPVSGEAVKVIVVRRDPSLTEAELRTHCRKYLTGYKVPHVIEFRDELPKTNLGKILRRALRD</sequence>
<evidence type="ECO:0000256" key="14">
    <source>
        <dbReference type="ARBA" id="ARBA00042773"/>
    </source>
</evidence>
<comment type="caution">
    <text evidence="17">The sequence shown here is derived from an EMBL/GenBank/DDBJ whole genome shotgun (WGS) entry which is preliminary data.</text>
</comment>
<dbReference type="Gene3D" id="3.40.50.12780">
    <property type="entry name" value="N-terminal domain of ligase-like"/>
    <property type="match status" value="1"/>
</dbReference>
<dbReference type="InterPro" id="IPR025110">
    <property type="entry name" value="AMP-bd_C"/>
</dbReference>
<feature type="domain" description="AMP-dependent synthetase/ligase" evidence="15">
    <location>
        <begin position="29"/>
        <end position="419"/>
    </location>
</feature>
<keyword evidence="7" id="KW-0276">Fatty acid metabolism</keyword>
<evidence type="ECO:0000256" key="10">
    <source>
        <dbReference type="ARBA" id="ARBA00023098"/>
    </source>
</evidence>
<dbReference type="GO" id="GO:0005524">
    <property type="term" value="F:ATP binding"/>
    <property type="evidence" value="ECO:0007669"/>
    <property type="project" value="UniProtKB-KW"/>
</dbReference>
<comment type="pathway">
    <text evidence="3">Lipid metabolism; fatty acid beta-oxidation.</text>
</comment>
<evidence type="ECO:0000313" key="18">
    <source>
        <dbReference type="Proteomes" id="UP000268623"/>
    </source>
</evidence>
<comment type="cofactor">
    <cofactor evidence="1">
        <name>Mg(2+)</name>
        <dbReference type="ChEBI" id="CHEBI:18420"/>
    </cofactor>
</comment>
<dbReference type="GO" id="GO:0004467">
    <property type="term" value="F:long-chain fatty acid-CoA ligase activity"/>
    <property type="evidence" value="ECO:0007669"/>
    <property type="project" value="UniProtKB-EC"/>
</dbReference>
<evidence type="ECO:0000256" key="3">
    <source>
        <dbReference type="ARBA" id="ARBA00005005"/>
    </source>
</evidence>
<evidence type="ECO:0000256" key="8">
    <source>
        <dbReference type="ARBA" id="ARBA00022840"/>
    </source>
</evidence>
<evidence type="ECO:0000256" key="13">
    <source>
        <dbReference type="ARBA" id="ARBA00039545"/>
    </source>
</evidence>
<dbReference type="InterPro" id="IPR045851">
    <property type="entry name" value="AMP-bd_C_sf"/>
</dbReference>
<dbReference type="EC" id="6.2.1.3" evidence="12"/>
<proteinExistence type="inferred from homology"/>
<evidence type="ECO:0000256" key="9">
    <source>
        <dbReference type="ARBA" id="ARBA00022842"/>
    </source>
</evidence>
<evidence type="ECO:0000256" key="11">
    <source>
        <dbReference type="ARBA" id="ARBA00023136"/>
    </source>
</evidence>
<evidence type="ECO:0000256" key="5">
    <source>
        <dbReference type="ARBA" id="ARBA00022598"/>
    </source>
</evidence>
<feature type="domain" description="AMP-binding enzyme C-terminal" evidence="16">
    <location>
        <begin position="470"/>
        <end position="544"/>
    </location>
</feature>